<protein>
    <recommendedName>
        <fullName evidence="2">alpha-L-rhamnosidase</fullName>
        <ecNumber evidence="2">3.2.1.40</ecNumber>
    </recommendedName>
</protein>
<dbReference type="InterPro" id="IPR013737">
    <property type="entry name" value="Bac_rhamnosid_N"/>
</dbReference>
<name>A0A841DKZ7_9ACTN</name>
<dbReference type="GO" id="GO:0030596">
    <property type="term" value="F:alpha-L-rhamnosidase activity"/>
    <property type="evidence" value="ECO:0007669"/>
    <property type="project" value="UniProtKB-EC"/>
</dbReference>
<dbReference type="AlphaFoldDB" id="A0A841DKZ7"/>
<sequence>MNAPNRPYALRVDHLTTPLGIGPETPRVSWKLPPGAAAQHAYRIVANGWDSGRVESEQSTWLPVAMVPASGLAVTWKVKTWTDLGESEWSAPSTWEVGLLTADWRAEWIGPVEVVGLPARQRPAFQLGGAVSITGEVVRARLYATAHGVYEAFVNGRRVGDHELTPGWTAYNSRLQVQTFDVTDLLVPGVNMLGALLSDGWWRGQNSVARRVDDYGTSTAFLAQLVVTFADGSQVVTGTDEGWRSIPSHVLGADLIAGEVHDLRRRVSWSGWRDWQPVVPQHHGYDRLCPSPAPPVRRIEELRPVSVRELSSGRWLVDVGQNINGWVRLRGLGSTGTEITLTYGEWLDRDGDVTQDHVAWPASTEVDRSVPFQVDRVVAAGNDDDVFEPRHSTKGFQYVRVEGYEGTLTADDVTAVVVHTDLERRGSFACSDPRLEAIHRIAVWSFRDNACDIPTDCPTRERAGWTGDWQIYVETAAFLYDVGGFSVKWLRDLAAEQRPDGRVTNLVPESHPGDARAPTYWPDLEGSAGWGDAAVHVPWQIYRATGDERVLADQWQSMRAWVDYAAATAAGERHPARVERRAEPAAHERLVWDTGWHFGEWLEPGQDVPAAIKAAFSADHGPVATAYLHRSAHQLAQAARILGRDLDAARYARLAADVATAWQREFLTGDGQVTPGTQATYVRALAFGLIPAPLRAAAAGRLAELVRAGGYRVGTGFLATAQLLPVLAEHGYVDVAYELLLQHREPSWLVMVDRGATTIWEEWDGIRADGTPHASLNHYSKGAVISFLHQYVAGLQLLEPGWRRFRVAPHPGSGLNWAEAQHESPYGTIATHWERQGNTLKLKVQVPPGTTADIPHPNAATQILTSGTHTLTYTPPRPNAE</sequence>
<dbReference type="Gene3D" id="2.60.420.10">
    <property type="entry name" value="Maltose phosphorylase, domain 3"/>
    <property type="match status" value="1"/>
</dbReference>
<comment type="caution">
    <text evidence="8">The sequence shown here is derived from an EMBL/GenBank/DDBJ whole genome shotgun (WGS) entry which is preliminary data.</text>
</comment>
<feature type="domain" description="Bacterial alpha-L-rhamnosidase N-terminal" evidence="5">
    <location>
        <begin position="136"/>
        <end position="299"/>
    </location>
</feature>
<dbReference type="InterPro" id="IPR013783">
    <property type="entry name" value="Ig-like_fold"/>
</dbReference>
<dbReference type="InterPro" id="IPR008928">
    <property type="entry name" value="6-hairpin_glycosidase_sf"/>
</dbReference>
<feature type="domain" description="Alpha-L-rhamnosidase C-terminal" evidence="7">
    <location>
        <begin position="794"/>
        <end position="862"/>
    </location>
</feature>
<dbReference type="Pfam" id="PF17390">
    <property type="entry name" value="Bac_rhamnosid_C"/>
    <property type="match status" value="1"/>
</dbReference>
<dbReference type="Pfam" id="PF25788">
    <property type="entry name" value="Ig_Rha78A_N"/>
    <property type="match status" value="1"/>
</dbReference>
<keyword evidence="9" id="KW-1185">Reference proteome</keyword>
<gene>
    <name evidence="8" type="ORF">HDA44_000691</name>
</gene>
<keyword evidence="8" id="KW-0326">Glycosidase</keyword>
<feature type="domain" description="Alpha-L-rhamnosidase concanavalin-like" evidence="4">
    <location>
        <begin position="309"/>
        <end position="419"/>
    </location>
</feature>
<dbReference type="InterPro" id="IPR008902">
    <property type="entry name" value="Rhamnosid_concanavalin"/>
</dbReference>
<proteinExistence type="predicted"/>
<evidence type="ECO:0000259" key="6">
    <source>
        <dbReference type="Pfam" id="PF17389"/>
    </source>
</evidence>
<evidence type="ECO:0000259" key="4">
    <source>
        <dbReference type="Pfam" id="PF05592"/>
    </source>
</evidence>
<dbReference type="RefSeq" id="WP_202887134.1">
    <property type="nucleotide sequence ID" value="NZ_BAAAVN010000014.1"/>
</dbReference>
<evidence type="ECO:0000313" key="9">
    <source>
        <dbReference type="Proteomes" id="UP000558997"/>
    </source>
</evidence>
<organism evidence="8 9">
    <name type="scientific">Kribbella solani</name>
    <dbReference type="NCBI Taxonomy" id="236067"/>
    <lineage>
        <taxon>Bacteria</taxon>
        <taxon>Bacillati</taxon>
        <taxon>Actinomycetota</taxon>
        <taxon>Actinomycetes</taxon>
        <taxon>Propionibacteriales</taxon>
        <taxon>Kribbellaceae</taxon>
        <taxon>Kribbella</taxon>
    </lineage>
</organism>
<evidence type="ECO:0000256" key="3">
    <source>
        <dbReference type="ARBA" id="ARBA00022801"/>
    </source>
</evidence>
<dbReference type="Pfam" id="PF05592">
    <property type="entry name" value="Bac_rhamnosid"/>
    <property type="match status" value="1"/>
</dbReference>
<reference evidence="8 9" key="1">
    <citation type="submission" date="2020-08" db="EMBL/GenBank/DDBJ databases">
        <title>Sequencing the genomes of 1000 actinobacteria strains.</title>
        <authorList>
            <person name="Klenk H.-P."/>
        </authorList>
    </citation>
    <scope>NUCLEOTIDE SEQUENCE [LARGE SCALE GENOMIC DNA]</scope>
    <source>
        <strain evidence="8 9">DSM 17294</strain>
    </source>
</reference>
<evidence type="ECO:0000256" key="2">
    <source>
        <dbReference type="ARBA" id="ARBA00012652"/>
    </source>
</evidence>
<dbReference type="InterPro" id="IPR035398">
    <property type="entry name" value="Bac_rhamnosid_C"/>
</dbReference>
<dbReference type="Pfam" id="PF17389">
    <property type="entry name" value="Bac_rhamnosid6H"/>
    <property type="match status" value="1"/>
</dbReference>
<evidence type="ECO:0000259" key="7">
    <source>
        <dbReference type="Pfam" id="PF17390"/>
    </source>
</evidence>
<dbReference type="EC" id="3.2.1.40" evidence="2"/>
<keyword evidence="3 8" id="KW-0378">Hydrolase</keyword>
<dbReference type="GO" id="GO:0005975">
    <property type="term" value="P:carbohydrate metabolic process"/>
    <property type="evidence" value="ECO:0007669"/>
    <property type="project" value="InterPro"/>
</dbReference>
<dbReference type="Proteomes" id="UP000558997">
    <property type="component" value="Unassembled WGS sequence"/>
</dbReference>
<dbReference type="InterPro" id="IPR012341">
    <property type="entry name" value="6hp_glycosidase-like_sf"/>
</dbReference>
<dbReference type="InterPro" id="IPR035396">
    <property type="entry name" value="Bac_rhamnosid6H"/>
</dbReference>
<dbReference type="PANTHER" id="PTHR33307:SF6">
    <property type="entry name" value="ALPHA-RHAMNOSIDASE (EUROFUNG)-RELATED"/>
    <property type="match status" value="1"/>
</dbReference>
<evidence type="ECO:0000256" key="1">
    <source>
        <dbReference type="ARBA" id="ARBA00001445"/>
    </source>
</evidence>
<dbReference type="PIRSF" id="PIRSF010631">
    <property type="entry name" value="A-rhamnsds"/>
    <property type="match status" value="1"/>
</dbReference>
<feature type="domain" description="Alpha-L-rhamnosidase six-hairpin glycosidase" evidence="6">
    <location>
        <begin position="424"/>
        <end position="792"/>
    </location>
</feature>
<dbReference type="Gene3D" id="2.60.120.260">
    <property type="entry name" value="Galactose-binding domain-like"/>
    <property type="match status" value="2"/>
</dbReference>
<accession>A0A841DKZ7</accession>
<dbReference type="EMBL" id="JACHNF010000001">
    <property type="protein sequence ID" value="MBB5977350.1"/>
    <property type="molecule type" value="Genomic_DNA"/>
</dbReference>
<comment type="catalytic activity">
    <reaction evidence="1">
        <text>Hydrolysis of terminal non-reducing alpha-L-rhamnose residues in alpha-L-rhamnosides.</text>
        <dbReference type="EC" id="3.2.1.40"/>
    </reaction>
</comment>
<dbReference type="Gene3D" id="1.50.10.10">
    <property type="match status" value="1"/>
</dbReference>
<dbReference type="Gene3D" id="2.60.40.10">
    <property type="entry name" value="Immunoglobulins"/>
    <property type="match status" value="1"/>
</dbReference>
<evidence type="ECO:0000313" key="8">
    <source>
        <dbReference type="EMBL" id="MBB5977350.1"/>
    </source>
</evidence>
<dbReference type="SUPFAM" id="SSF48208">
    <property type="entry name" value="Six-hairpin glycosidases"/>
    <property type="match status" value="1"/>
</dbReference>
<dbReference type="Pfam" id="PF08531">
    <property type="entry name" value="Bac_rhamnosid_N"/>
    <property type="match status" value="1"/>
</dbReference>
<evidence type="ECO:0000259" key="5">
    <source>
        <dbReference type="Pfam" id="PF08531"/>
    </source>
</evidence>
<dbReference type="PANTHER" id="PTHR33307">
    <property type="entry name" value="ALPHA-RHAMNOSIDASE (EUROFUNG)"/>
    <property type="match status" value="1"/>
</dbReference>
<dbReference type="InterPro" id="IPR016007">
    <property type="entry name" value="Alpha_rhamnosid"/>
</dbReference>